<reference evidence="3 4" key="1">
    <citation type="submission" date="2014-10" db="EMBL/GenBank/DDBJ databases">
        <title>Genome sequence of Micropolyspora internatus JCM3315.</title>
        <authorList>
            <person name="Shin S.-K."/>
            <person name="Yi H."/>
        </authorList>
    </citation>
    <scope>NUCLEOTIDE SEQUENCE [LARGE SCALE GENOMIC DNA]</scope>
    <source>
        <strain evidence="3 4">JCM 3315</strain>
    </source>
</reference>
<dbReference type="Pfam" id="PF00583">
    <property type="entry name" value="Acetyltransf_1"/>
    <property type="match status" value="1"/>
</dbReference>
<feature type="domain" description="N-acetyltransferase" evidence="2">
    <location>
        <begin position="4"/>
        <end position="165"/>
    </location>
</feature>
<dbReference type="InterPro" id="IPR016181">
    <property type="entry name" value="Acyl_CoA_acyltransferase"/>
</dbReference>
<dbReference type="AlphaFoldDB" id="A0A837DEF4"/>
<dbReference type="EMBL" id="JRZE01000002">
    <property type="protein sequence ID" value="KHF45575.1"/>
    <property type="molecule type" value="Genomic_DNA"/>
</dbReference>
<dbReference type="PANTHER" id="PTHR13947:SF37">
    <property type="entry name" value="LD18367P"/>
    <property type="match status" value="1"/>
</dbReference>
<dbReference type="PROSITE" id="PS51186">
    <property type="entry name" value="GNAT"/>
    <property type="match status" value="1"/>
</dbReference>
<dbReference type="RefSeq" id="WP_012796359.1">
    <property type="nucleotide sequence ID" value="NZ_DAHVQW010000114.1"/>
</dbReference>
<name>A0A837DEF4_9PSEU</name>
<dbReference type="CDD" id="cd04301">
    <property type="entry name" value="NAT_SF"/>
    <property type="match status" value="1"/>
</dbReference>
<evidence type="ECO:0000313" key="3">
    <source>
        <dbReference type="EMBL" id="KHF45575.1"/>
    </source>
</evidence>
<dbReference type="GO" id="GO:0008080">
    <property type="term" value="F:N-acetyltransferase activity"/>
    <property type="evidence" value="ECO:0007669"/>
    <property type="project" value="InterPro"/>
</dbReference>
<dbReference type="InterPro" id="IPR050769">
    <property type="entry name" value="NAT_camello-type"/>
</dbReference>
<sequence length="166" mass="18263">MSDVYVRTARPEEFSAVGELTVTAYRVNGYLEQEDGRRYSRSLQDAARRAEHGQLLVAVDGEGTLLGTATLVGPDSALAEMCVDGEAELRMLAVAPHARGRGVGETLTTAVLDLARERGATRVVLCTLAEMTRAHRLYERLGFTRVPSRDWYTDAGRLLMAYTKDL</sequence>
<comment type="caution">
    <text evidence="3">The sequence shown here is derived from an EMBL/GenBank/DDBJ whole genome shotgun (WGS) entry which is preliminary data.</text>
</comment>
<dbReference type="Gene3D" id="3.40.630.30">
    <property type="match status" value="1"/>
</dbReference>
<dbReference type="InterPro" id="IPR000182">
    <property type="entry name" value="GNAT_dom"/>
</dbReference>
<dbReference type="SUPFAM" id="SSF55729">
    <property type="entry name" value="Acyl-CoA N-acyltransferases (Nat)"/>
    <property type="match status" value="1"/>
</dbReference>
<accession>A0A837DEF4</accession>
<organism evidence="3 4">
    <name type="scientific">Saccharomonospora viridis</name>
    <dbReference type="NCBI Taxonomy" id="1852"/>
    <lineage>
        <taxon>Bacteria</taxon>
        <taxon>Bacillati</taxon>
        <taxon>Actinomycetota</taxon>
        <taxon>Actinomycetes</taxon>
        <taxon>Pseudonocardiales</taxon>
        <taxon>Pseudonocardiaceae</taxon>
        <taxon>Saccharomonospora</taxon>
    </lineage>
</organism>
<dbReference type="Proteomes" id="UP000030848">
    <property type="component" value="Unassembled WGS sequence"/>
</dbReference>
<dbReference type="OrthoDB" id="273614at2"/>
<evidence type="ECO:0000256" key="1">
    <source>
        <dbReference type="ARBA" id="ARBA00022679"/>
    </source>
</evidence>
<protein>
    <submittedName>
        <fullName evidence="3">Acetyltransferase</fullName>
    </submittedName>
</protein>
<keyword evidence="1 3" id="KW-0808">Transferase</keyword>
<evidence type="ECO:0000259" key="2">
    <source>
        <dbReference type="PROSITE" id="PS51186"/>
    </source>
</evidence>
<dbReference type="PANTHER" id="PTHR13947">
    <property type="entry name" value="GNAT FAMILY N-ACETYLTRANSFERASE"/>
    <property type="match status" value="1"/>
</dbReference>
<evidence type="ECO:0000313" key="4">
    <source>
        <dbReference type="Proteomes" id="UP000030848"/>
    </source>
</evidence>
<gene>
    <name evidence="3" type="ORF">MINT15_07920</name>
</gene>
<dbReference type="OMA" id="RDWNPLP"/>
<proteinExistence type="predicted"/>